<evidence type="ECO:0000256" key="1">
    <source>
        <dbReference type="SAM" id="Coils"/>
    </source>
</evidence>
<evidence type="ECO:0000313" key="5">
    <source>
        <dbReference type="Proteomes" id="UP000610746"/>
    </source>
</evidence>
<comment type="caution">
    <text evidence="4">The sequence shown here is derived from an EMBL/GenBank/DDBJ whole genome shotgun (WGS) entry which is preliminary data.</text>
</comment>
<evidence type="ECO:0000256" key="2">
    <source>
        <dbReference type="SAM" id="MobiDB-lite"/>
    </source>
</evidence>
<keyword evidence="4" id="KW-0282">Flagellum</keyword>
<keyword evidence="3" id="KW-1133">Transmembrane helix</keyword>
<dbReference type="AlphaFoldDB" id="A0A8J8G841"/>
<feature type="region of interest" description="Disordered" evidence="2">
    <location>
        <begin position="97"/>
        <end position="126"/>
    </location>
</feature>
<protein>
    <submittedName>
        <fullName evidence="4">Flagellar biosynthesis GTPase FlhF</fullName>
    </submittedName>
</protein>
<dbReference type="RefSeq" id="WP_173779019.1">
    <property type="nucleotide sequence ID" value="NZ_JABSNO010000008.1"/>
</dbReference>
<organism evidence="4 5">
    <name type="scientific">Frigoriflavimonas asaccharolytica</name>
    <dbReference type="NCBI Taxonomy" id="2735899"/>
    <lineage>
        <taxon>Bacteria</taxon>
        <taxon>Pseudomonadati</taxon>
        <taxon>Bacteroidota</taxon>
        <taxon>Flavobacteriia</taxon>
        <taxon>Flavobacteriales</taxon>
        <taxon>Weeksellaceae</taxon>
        <taxon>Frigoriflavimonas</taxon>
    </lineage>
</organism>
<feature type="coiled-coil region" evidence="1">
    <location>
        <begin position="127"/>
        <end position="154"/>
    </location>
</feature>
<keyword evidence="4" id="KW-0969">Cilium</keyword>
<gene>
    <name evidence="4" type="ORF">HNQ03_001488</name>
</gene>
<evidence type="ECO:0000256" key="3">
    <source>
        <dbReference type="SAM" id="Phobius"/>
    </source>
</evidence>
<evidence type="ECO:0000313" key="4">
    <source>
        <dbReference type="EMBL" id="NRS92420.1"/>
    </source>
</evidence>
<keyword evidence="3" id="KW-0472">Membrane</keyword>
<dbReference type="Proteomes" id="UP000610746">
    <property type="component" value="Unassembled WGS sequence"/>
</dbReference>
<keyword evidence="1" id="KW-0175">Coiled coil</keyword>
<keyword evidence="3" id="KW-0812">Transmembrane</keyword>
<feature type="transmembrane region" description="Helical" evidence="3">
    <location>
        <begin position="6"/>
        <end position="25"/>
    </location>
</feature>
<sequence length="188" mass="22326">MTTFIIILIALYILYYVGNIIYDLFLKTKSTAKIDDNEIFSLVEFEEEHRSDVKMVGIEDVENLTTPKSFYRKQFPIEIVRSEERQDIDDYRRRFESEQNIDSFEEESSLEQPEETIEEEAEEDVENEVEEDLYNEEVDQLENIEEHLLKLEKASNNYWENVLNIASSSVQLVQNLKGHKVYHSTLNR</sequence>
<name>A0A8J8G841_9FLAO</name>
<accession>A0A8J8G841</accession>
<reference evidence="4" key="1">
    <citation type="submission" date="2020-05" db="EMBL/GenBank/DDBJ databases">
        <title>Genomic Encyclopedia of Type Strains, Phase IV (KMG-V): Genome sequencing to study the core and pangenomes of soil and plant-associated prokaryotes.</title>
        <authorList>
            <person name="Whitman W."/>
        </authorList>
    </citation>
    <scope>NUCLEOTIDE SEQUENCE</scope>
    <source>
        <strain evidence="4">16F</strain>
    </source>
</reference>
<dbReference type="EMBL" id="JABSNO010000008">
    <property type="protein sequence ID" value="NRS92420.1"/>
    <property type="molecule type" value="Genomic_DNA"/>
</dbReference>
<keyword evidence="5" id="KW-1185">Reference proteome</keyword>
<proteinExistence type="predicted"/>
<feature type="compositionally biased region" description="Acidic residues" evidence="2">
    <location>
        <begin position="103"/>
        <end position="126"/>
    </location>
</feature>
<keyword evidence="4" id="KW-0966">Cell projection</keyword>